<feature type="transmembrane region" description="Helical" evidence="1">
    <location>
        <begin position="130"/>
        <end position="149"/>
    </location>
</feature>
<organism evidence="2 3">
    <name type="scientific">Podospora fimiseda</name>
    <dbReference type="NCBI Taxonomy" id="252190"/>
    <lineage>
        <taxon>Eukaryota</taxon>
        <taxon>Fungi</taxon>
        <taxon>Dikarya</taxon>
        <taxon>Ascomycota</taxon>
        <taxon>Pezizomycotina</taxon>
        <taxon>Sordariomycetes</taxon>
        <taxon>Sordariomycetidae</taxon>
        <taxon>Sordariales</taxon>
        <taxon>Podosporaceae</taxon>
        <taxon>Podospora</taxon>
    </lineage>
</organism>
<dbReference type="Proteomes" id="UP001301958">
    <property type="component" value="Unassembled WGS sequence"/>
</dbReference>
<evidence type="ECO:0000256" key="1">
    <source>
        <dbReference type="SAM" id="Phobius"/>
    </source>
</evidence>
<sequence>MTESEVEIQDSTDRFSLVSSFYGPGAVGSWLCILTSVFVSWTLNNKSRKQDSITNDFIAALIMPTVAASHAFYLLLHRPTDDLFTNMSPDATRYAASIEAPLNVCETFSVAALALFAIARYKRHSWRATCILVVGLFAFSSEITVFILTRTQQRNLPSDSNLSRPFLFNFSRIMVFIVVFVGASLFLVILLEIADAMSLRCNNTEEIEAYYSTSAGQELMNLSFEELVRRRLDGHMNKLAQSEGYLMKFVVHLLSVAMVPLSGGMTLATATGMLQMTTYLATQRWGERLLFFIPKSPVKITELDQAVALSGGIFTLGFSLWDAYRVNQAGTLQENMMEDTMDHRIRWVETMQRGRTARN</sequence>
<feature type="transmembrane region" description="Helical" evidence="1">
    <location>
        <begin position="96"/>
        <end position="118"/>
    </location>
</feature>
<name>A0AAN7BJN4_9PEZI</name>
<comment type="caution">
    <text evidence="2">The sequence shown here is derived from an EMBL/GenBank/DDBJ whole genome shotgun (WGS) entry which is preliminary data.</text>
</comment>
<keyword evidence="1" id="KW-0812">Transmembrane</keyword>
<evidence type="ECO:0000313" key="2">
    <source>
        <dbReference type="EMBL" id="KAK4224811.1"/>
    </source>
</evidence>
<dbReference type="EMBL" id="MU865382">
    <property type="protein sequence ID" value="KAK4224811.1"/>
    <property type="molecule type" value="Genomic_DNA"/>
</dbReference>
<dbReference type="AlphaFoldDB" id="A0AAN7BJN4"/>
<feature type="transmembrane region" description="Helical" evidence="1">
    <location>
        <begin position="21"/>
        <end position="43"/>
    </location>
</feature>
<reference evidence="2" key="1">
    <citation type="journal article" date="2023" name="Mol. Phylogenet. Evol.">
        <title>Genome-scale phylogeny and comparative genomics of the fungal order Sordariales.</title>
        <authorList>
            <person name="Hensen N."/>
            <person name="Bonometti L."/>
            <person name="Westerberg I."/>
            <person name="Brannstrom I.O."/>
            <person name="Guillou S."/>
            <person name="Cros-Aarteil S."/>
            <person name="Calhoun S."/>
            <person name="Haridas S."/>
            <person name="Kuo A."/>
            <person name="Mondo S."/>
            <person name="Pangilinan J."/>
            <person name="Riley R."/>
            <person name="LaButti K."/>
            <person name="Andreopoulos B."/>
            <person name="Lipzen A."/>
            <person name="Chen C."/>
            <person name="Yan M."/>
            <person name="Daum C."/>
            <person name="Ng V."/>
            <person name="Clum A."/>
            <person name="Steindorff A."/>
            <person name="Ohm R.A."/>
            <person name="Martin F."/>
            <person name="Silar P."/>
            <person name="Natvig D.O."/>
            <person name="Lalanne C."/>
            <person name="Gautier V."/>
            <person name="Ament-Velasquez S.L."/>
            <person name="Kruys A."/>
            <person name="Hutchinson M.I."/>
            <person name="Powell A.J."/>
            <person name="Barry K."/>
            <person name="Miller A.N."/>
            <person name="Grigoriev I.V."/>
            <person name="Debuchy R."/>
            <person name="Gladieux P."/>
            <person name="Hiltunen Thoren M."/>
            <person name="Johannesson H."/>
        </authorList>
    </citation>
    <scope>NUCLEOTIDE SEQUENCE</scope>
    <source>
        <strain evidence="2">CBS 990.96</strain>
    </source>
</reference>
<feature type="transmembrane region" description="Helical" evidence="1">
    <location>
        <begin position="245"/>
        <end position="268"/>
    </location>
</feature>
<keyword evidence="3" id="KW-1185">Reference proteome</keyword>
<feature type="transmembrane region" description="Helical" evidence="1">
    <location>
        <begin position="169"/>
        <end position="191"/>
    </location>
</feature>
<gene>
    <name evidence="2" type="ORF">QBC38DRAFT_285751</name>
</gene>
<protein>
    <submittedName>
        <fullName evidence="2">Uncharacterized protein</fullName>
    </submittedName>
</protein>
<keyword evidence="1" id="KW-0472">Membrane</keyword>
<reference evidence="2" key="2">
    <citation type="submission" date="2023-05" db="EMBL/GenBank/DDBJ databases">
        <authorList>
            <consortium name="Lawrence Berkeley National Laboratory"/>
            <person name="Steindorff A."/>
            <person name="Hensen N."/>
            <person name="Bonometti L."/>
            <person name="Westerberg I."/>
            <person name="Brannstrom I.O."/>
            <person name="Guillou S."/>
            <person name="Cros-Aarteil S."/>
            <person name="Calhoun S."/>
            <person name="Haridas S."/>
            <person name="Kuo A."/>
            <person name="Mondo S."/>
            <person name="Pangilinan J."/>
            <person name="Riley R."/>
            <person name="Labutti K."/>
            <person name="Andreopoulos B."/>
            <person name="Lipzen A."/>
            <person name="Chen C."/>
            <person name="Yanf M."/>
            <person name="Daum C."/>
            <person name="Ng V."/>
            <person name="Clum A."/>
            <person name="Ohm R."/>
            <person name="Martin F."/>
            <person name="Silar P."/>
            <person name="Natvig D."/>
            <person name="Lalanne C."/>
            <person name="Gautier V."/>
            <person name="Ament-Velasquez S.L."/>
            <person name="Kruys A."/>
            <person name="Hutchinson M.I."/>
            <person name="Powell A.J."/>
            <person name="Barry K."/>
            <person name="Miller A.N."/>
            <person name="Grigoriev I.V."/>
            <person name="Debuchy R."/>
            <person name="Gladieux P."/>
            <person name="Thoren M.H."/>
            <person name="Johannesson H."/>
        </authorList>
    </citation>
    <scope>NUCLEOTIDE SEQUENCE</scope>
    <source>
        <strain evidence="2">CBS 990.96</strain>
    </source>
</reference>
<keyword evidence="1" id="KW-1133">Transmembrane helix</keyword>
<proteinExistence type="predicted"/>
<feature type="transmembrane region" description="Helical" evidence="1">
    <location>
        <begin position="55"/>
        <end position="76"/>
    </location>
</feature>
<evidence type="ECO:0000313" key="3">
    <source>
        <dbReference type="Proteomes" id="UP001301958"/>
    </source>
</evidence>
<accession>A0AAN7BJN4</accession>